<evidence type="ECO:0000313" key="1">
    <source>
        <dbReference type="EMBL" id="MCW4630512.1"/>
    </source>
</evidence>
<organism evidence="1 2">
    <name type="scientific">Marinomonas rhodophyticola</name>
    <dbReference type="NCBI Taxonomy" id="2992803"/>
    <lineage>
        <taxon>Bacteria</taxon>
        <taxon>Pseudomonadati</taxon>
        <taxon>Pseudomonadota</taxon>
        <taxon>Gammaproteobacteria</taxon>
        <taxon>Oceanospirillales</taxon>
        <taxon>Oceanospirillaceae</taxon>
        <taxon>Marinomonas</taxon>
    </lineage>
</organism>
<evidence type="ECO:0000313" key="2">
    <source>
        <dbReference type="Proteomes" id="UP001431181"/>
    </source>
</evidence>
<dbReference type="InterPro" id="IPR036457">
    <property type="entry name" value="PPM-type-like_dom_sf"/>
</dbReference>
<sequence>MDIDWFSRQGNTRQSNNDAIAVGIRSNKLVVVIVDAAEKGTNPSAFSEHWVTILAHTFLDNPDLHSEPETTRLLKEKHRTLKRQNFLCEVASFCLVEINLNTLEGNIVWLGDCCIGTSTNHEVQWINKPHNLISQHQVTAIPNELHNPHLLTRSLKARRFQQPDFLSFALEQTDELHLSTDGYWREYLEENTPLNNCEDDASRLTVRNIDHKSIKQTNEAFNFFLIT</sequence>
<comment type="caution">
    <text evidence="1">The sequence shown here is derived from an EMBL/GenBank/DDBJ whole genome shotgun (WGS) entry which is preliminary data.</text>
</comment>
<dbReference type="RefSeq" id="WP_265219863.1">
    <property type="nucleotide sequence ID" value="NZ_JAPEUL010000009.1"/>
</dbReference>
<keyword evidence="2" id="KW-1185">Reference proteome</keyword>
<gene>
    <name evidence="1" type="ORF">ONZ52_16865</name>
</gene>
<dbReference type="Proteomes" id="UP001431181">
    <property type="component" value="Unassembled WGS sequence"/>
</dbReference>
<dbReference type="Gene3D" id="3.60.40.10">
    <property type="entry name" value="PPM-type phosphatase domain"/>
    <property type="match status" value="1"/>
</dbReference>
<dbReference type="EMBL" id="JAPEUL010000009">
    <property type="protein sequence ID" value="MCW4630512.1"/>
    <property type="molecule type" value="Genomic_DNA"/>
</dbReference>
<accession>A0ABT3KKF0</accession>
<dbReference type="SUPFAM" id="SSF81606">
    <property type="entry name" value="PP2C-like"/>
    <property type="match status" value="1"/>
</dbReference>
<reference evidence="1" key="1">
    <citation type="submission" date="2022-11" db="EMBL/GenBank/DDBJ databases">
        <title>Marinomonas sp. nov., isolated from marine algae.</title>
        <authorList>
            <person name="Choi D.G."/>
            <person name="Kim J.M."/>
            <person name="Lee J.K."/>
            <person name="Baek J.H."/>
            <person name="Jeon C.O."/>
        </authorList>
    </citation>
    <scope>NUCLEOTIDE SEQUENCE</scope>
    <source>
        <strain evidence="1">KJ51-3</strain>
    </source>
</reference>
<proteinExistence type="predicted"/>
<evidence type="ECO:0008006" key="3">
    <source>
        <dbReference type="Google" id="ProtNLM"/>
    </source>
</evidence>
<protein>
    <recommendedName>
        <fullName evidence="3">Protein phosphatase 2C-like protein</fullName>
    </recommendedName>
</protein>
<name>A0ABT3KKF0_9GAMM</name>